<proteinExistence type="predicted"/>
<keyword evidence="2" id="KW-1185">Reference proteome</keyword>
<evidence type="ECO:0000313" key="2">
    <source>
        <dbReference type="Proteomes" id="UP000595814"/>
    </source>
</evidence>
<sequence>MGDYNLFDILGPIMIGPSSSHTAGACRISKTARIISGDGFNKIKFILHGSFAETYKGHGTDKALLAGALRMYPDDDRLKYSFEIAKEQGLEFSFEKGDLGNVHPNTVKIEMYYPNGKVNTVVGSSIGGGNIKIVEMNGIKINFTSEYPLLICRYVDKRGIIAFISTILSDNGYNIESMHTNKSDEGVTLVIELDKNIDENTIETISKNEDINFVKHLVKGF</sequence>
<dbReference type="EC" id="4.3.1.17" evidence="1"/>
<organism evidence="1 2">
    <name type="scientific">Miniphocaeibacter halophilus</name>
    <dbReference type="NCBI Taxonomy" id="2931922"/>
    <lineage>
        <taxon>Bacteria</taxon>
        <taxon>Bacillati</taxon>
        <taxon>Bacillota</taxon>
        <taxon>Tissierellia</taxon>
        <taxon>Tissierellales</taxon>
        <taxon>Peptoniphilaceae</taxon>
        <taxon>Miniphocaeibacter</taxon>
    </lineage>
</organism>
<name>A0AC61MPJ8_9FIRM</name>
<protein>
    <submittedName>
        <fullName evidence="1">L-serine ammonia-lyase, iron-sulfur-dependent subunit beta</fullName>
        <ecNumber evidence="1">4.3.1.17</ecNumber>
    </submittedName>
</protein>
<dbReference type="Proteomes" id="UP000595814">
    <property type="component" value="Chromosome"/>
</dbReference>
<gene>
    <name evidence="1" type="primary">sdaAB</name>
    <name evidence="1" type="ORF">JFY71_09275</name>
</gene>
<keyword evidence="1" id="KW-0456">Lyase</keyword>
<accession>A0AC61MPJ8</accession>
<reference evidence="1 2" key="1">
    <citation type="journal article" date="2022" name="Int. J. Syst. Evol. Microbiol.">
        <title>Miniphocaeibacter halophilus sp. nov., an ammonium-tolerant acetate-producing bacterium isolated from a biogas system.</title>
        <authorList>
            <person name="Schnurer A."/>
            <person name="Singh A."/>
            <person name="Bi S."/>
            <person name="Qiao W."/>
            <person name="Westerholm M."/>
        </authorList>
    </citation>
    <scope>NUCLEOTIDE SEQUENCE [LARGE SCALE GENOMIC DNA]</scope>
    <source>
        <strain evidence="1 2">AMB_01</strain>
    </source>
</reference>
<dbReference type="EMBL" id="CP066744">
    <property type="protein sequence ID" value="QQK07480.1"/>
    <property type="molecule type" value="Genomic_DNA"/>
</dbReference>
<evidence type="ECO:0000313" key="1">
    <source>
        <dbReference type="EMBL" id="QQK07480.1"/>
    </source>
</evidence>